<dbReference type="Proteomes" id="UP000473885">
    <property type="component" value="Unassembled WGS sequence"/>
</dbReference>
<keyword evidence="1" id="KW-0812">Transmembrane</keyword>
<evidence type="ECO:0000313" key="3">
    <source>
        <dbReference type="EMBL" id="NEZ47559.1"/>
    </source>
</evidence>
<gene>
    <name evidence="3" type="ORF">FDF74_10190</name>
</gene>
<dbReference type="AlphaFoldDB" id="A0A6M0RDD1"/>
<protein>
    <submittedName>
        <fullName evidence="3">CPBP family intramembrane metalloprotease</fullName>
    </submittedName>
</protein>
<dbReference type="OrthoDB" id="4177129at2"/>
<feature type="transmembrane region" description="Helical" evidence="1">
    <location>
        <begin position="220"/>
        <end position="241"/>
    </location>
</feature>
<keyword evidence="1" id="KW-1133">Transmembrane helix</keyword>
<evidence type="ECO:0000259" key="2">
    <source>
        <dbReference type="Pfam" id="PF02517"/>
    </source>
</evidence>
<evidence type="ECO:0000256" key="1">
    <source>
        <dbReference type="SAM" id="Phobius"/>
    </source>
</evidence>
<organism evidence="3 4">
    <name type="scientific">Clostridium niameyense</name>
    <dbReference type="NCBI Taxonomy" id="1622073"/>
    <lineage>
        <taxon>Bacteria</taxon>
        <taxon>Bacillati</taxon>
        <taxon>Bacillota</taxon>
        <taxon>Clostridia</taxon>
        <taxon>Eubacteriales</taxon>
        <taxon>Clostridiaceae</taxon>
        <taxon>Clostridium</taxon>
    </lineage>
</organism>
<feature type="transmembrane region" description="Helical" evidence="1">
    <location>
        <begin position="34"/>
        <end position="67"/>
    </location>
</feature>
<name>A0A6M0RDD1_9CLOT</name>
<feature type="transmembrane region" description="Helical" evidence="1">
    <location>
        <begin position="147"/>
        <end position="169"/>
    </location>
</feature>
<evidence type="ECO:0000313" key="4">
    <source>
        <dbReference type="Proteomes" id="UP000473885"/>
    </source>
</evidence>
<dbReference type="InterPro" id="IPR003675">
    <property type="entry name" value="Rce1/LyrA-like_dom"/>
</dbReference>
<dbReference type="GO" id="GO:0004175">
    <property type="term" value="F:endopeptidase activity"/>
    <property type="evidence" value="ECO:0007669"/>
    <property type="project" value="UniProtKB-ARBA"/>
</dbReference>
<reference evidence="3 4" key="1">
    <citation type="submission" date="2019-04" db="EMBL/GenBank/DDBJ databases">
        <title>Genome sequencing of Clostridium botulinum Groups I-IV and Clostridium butyricum.</title>
        <authorList>
            <person name="Brunt J."/>
            <person name="Van Vliet A.H.M."/>
            <person name="Stringer S.C."/>
            <person name="Carter A.T."/>
            <person name="Peck M.W."/>
        </authorList>
    </citation>
    <scope>NUCLEOTIDE SEQUENCE [LARGE SCALE GENOMIC DNA]</scope>
    <source>
        <strain evidence="3 4">IFR 18/094</strain>
    </source>
</reference>
<sequence length="246" mass="29376">MNITNGIKNILVYLIVYLPPIILFLKLRNKKSNIFFKIIISILYIVLSIFTQNLLPFIFTVIDIIYLRKNYFEGNYFGENMFCNDYLHYKFNGDDFNLVKAIKYSIFSLFSSIIIMLIFQLLFSMLKLKLKQQEVVTWMYNMPLNKFLIVIPVAVIFAPLVEEFIFRWLIFEKIFKSRLGIILAAVFSSVLFGVIHYNLRAFPILIWMGIFNCYLIHKKGFWYSVFNHFMFNFTNISIMFLDKFMT</sequence>
<comment type="caution">
    <text evidence="3">The sequence shown here is derived from an EMBL/GenBank/DDBJ whole genome shotgun (WGS) entry which is preliminary data.</text>
</comment>
<feature type="transmembrane region" description="Helical" evidence="1">
    <location>
        <begin position="104"/>
        <end position="126"/>
    </location>
</feature>
<dbReference type="GO" id="GO:0006508">
    <property type="term" value="P:proteolysis"/>
    <property type="evidence" value="ECO:0007669"/>
    <property type="project" value="UniProtKB-KW"/>
</dbReference>
<dbReference type="Pfam" id="PF02517">
    <property type="entry name" value="Rce1-like"/>
    <property type="match status" value="1"/>
</dbReference>
<feature type="domain" description="CAAX prenyl protease 2/Lysostaphin resistance protein A-like" evidence="2">
    <location>
        <begin position="146"/>
        <end position="233"/>
    </location>
</feature>
<keyword evidence="3" id="KW-0645">Protease</keyword>
<proteinExistence type="predicted"/>
<feature type="transmembrane region" description="Helical" evidence="1">
    <location>
        <begin position="181"/>
        <end position="199"/>
    </location>
</feature>
<dbReference type="GO" id="GO:0008237">
    <property type="term" value="F:metallopeptidase activity"/>
    <property type="evidence" value="ECO:0007669"/>
    <property type="project" value="UniProtKB-KW"/>
</dbReference>
<keyword evidence="3" id="KW-0482">Metalloprotease</keyword>
<keyword evidence="3" id="KW-0378">Hydrolase</keyword>
<feature type="transmembrane region" description="Helical" evidence="1">
    <location>
        <begin position="6"/>
        <end position="27"/>
    </location>
</feature>
<keyword evidence="1" id="KW-0472">Membrane</keyword>
<accession>A0A6M0RDD1</accession>
<dbReference type="EMBL" id="SXDP01000009">
    <property type="protein sequence ID" value="NEZ47559.1"/>
    <property type="molecule type" value="Genomic_DNA"/>
</dbReference>
<dbReference type="GO" id="GO:0080120">
    <property type="term" value="P:CAAX-box protein maturation"/>
    <property type="evidence" value="ECO:0007669"/>
    <property type="project" value="UniProtKB-ARBA"/>
</dbReference>
<dbReference type="RefSeq" id="WP_050606604.1">
    <property type="nucleotide sequence ID" value="NZ_CABKUB010000006.1"/>
</dbReference>
<keyword evidence="4" id="KW-1185">Reference proteome</keyword>